<evidence type="ECO:0008006" key="3">
    <source>
        <dbReference type="Google" id="ProtNLM"/>
    </source>
</evidence>
<dbReference type="EMBL" id="WNXC01000005">
    <property type="protein sequence ID" value="MBB2150135.1"/>
    <property type="molecule type" value="Genomic_DNA"/>
</dbReference>
<name>A0ABR6EXX8_9SPHI</name>
<sequence>MELKSIIDEILKKKKRPFSWLADQMGMTFDGFKLSLNNRSIKYRDIVLMTNILEVSPMVFFSRPTAAAELPGKSANDRVTLEQGELKQALKSCKELNAALKDQIKDKDKIIALISKEGS</sequence>
<proteinExistence type="predicted"/>
<comment type="caution">
    <text evidence="1">The sequence shown here is derived from an EMBL/GenBank/DDBJ whole genome shotgun (WGS) entry which is preliminary data.</text>
</comment>
<keyword evidence="2" id="KW-1185">Reference proteome</keyword>
<dbReference type="RefSeq" id="WP_182958725.1">
    <property type="nucleotide sequence ID" value="NZ_WNXC01000005.1"/>
</dbReference>
<evidence type="ECO:0000313" key="2">
    <source>
        <dbReference type="Proteomes" id="UP000636110"/>
    </source>
</evidence>
<gene>
    <name evidence="1" type="ORF">GM920_14640</name>
</gene>
<reference evidence="1 2" key="1">
    <citation type="submission" date="2019-11" db="EMBL/GenBank/DDBJ databases">
        <title>Description of Pedobacter sp. LMG 31462T.</title>
        <authorList>
            <person name="Carlier A."/>
            <person name="Qi S."/>
            <person name="Vandamme P."/>
        </authorList>
    </citation>
    <scope>NUCLEOTIDE SEQUENCE [LARGE SCALE GENOMIC DNA]</scope>
    <source>
        <strain evidence="1 2">LMG 31462</strain>
    </source>
</reference>
<dbReference type="Proteomes" id="UP000636110">
    <property type="component" value="Unassembled WGS sequence"/>
</dbReference>
<protein>
    <recommendedName>
        <fullName evidence="3">XRE family transcriptional regulator</fullName>
    </recommendedName>
</protein>
<organism evidence="1 2">
    <name type="scientific">Pedobacter gandavensis</name>
    <dbReference type="NCBI Taxonomy" id="2679963"/>
    <lineage>
        <taxon>Bacteria</taxon>
        <taxon>Pseudomonadati</taxon>
        <taxon>Bacteroidota</taxon>
        <taxon>Sphingobacteriia</taxon>
        <taxon>Sphingobacteriales</taxon>
        <taxon>Sphingobacteriaceae</taxon>
        <taxon>Pedobacter</taxon>
    </lineage>
</organism>
<accession>A0ABR6EXX8</accession>
<evidence type="ECO:0000313" key="1">
    <source>
        <dbReference type="EMBL" id="MBB2150135.1"/>
    </source>
</evidence>